<dbReference type="Pfam" id="PF09350">
    <property type="entry name" value="DJC28_CD"/>
    <property type="match status" value="1"/>
</dbReference>
<dbReference type="SMART" id="SM00271">
    <property type="entry name" value="DnaJ"/>
    <property type="match status" value="1"/>
</dbReference>
<organism evidence="3 4">
    <name type="scientific">Chiloscyllium punctatum</name>
    <name type="common">Brownbanded bambooshark</name>
    <name type="synonym">Hemiscyllium punctatum</name>
    <dbReference type="NCBI Taxonomy" id="137246"/>
    <lineage>
        <taxon>Eukaryota</taxon>
        <taxon>Metazoa</taxon>
        <taxon>Chordata</taxon>
        <taxon>Craniata</taxon>
        <taxon>Vertebrata</taxon>
        <taxon>Chondrichthyes</taxon>
        <taxon>Elasmobranchii</taxon>
        <taxon>Galeomorphii</taxon>
        <taxon>Galeoidea</taxon>
        <taxon>Orectolobiformes</taxon>
        <taxon>Hemiscylliidae</taxon>
        <taxon>Chiloscyllium</taxon>
    </lineage>
</organism>
<proteinExistence type="predicted"/>
<evidence type="ECO:0000256" key="1">
    <source>
        <dbReference type="SAM" id="MobiDB-lite"/>
    </source>
</evidence>
<evidence type="ECO:0000313" key="3">
    <source>
        <dbReference type="EMBL" id="GCC34983.1"/>
    </source>
</evidence>
<dbReference type="PROSITE" id="PS50076">
    <property type="entry name" value="DNAJ_2"/>
    <property type="match status" value="1"/>
</dbReference>
<evidence type="ECO:0000313" key="4">
    <source>
        <dbReference type="Proteomes" id="UP000287033"/>
    </source>
</evidence>
<dbReference type="InterPro" id="IPR018961">
    <property type="entry name" value="DnaJ_homolog_subfam-C_membr-28"/>
</dbReference>
<comment type="caution">
    <text evidence="3">The sequence shown here is derived from an EMBL/GenBank/DDBJ whole genome shotgun (WGS) entry which is preliminary data.</text>
</comment>
<dbReference type="PANTHER" id="PTHR39158">
    <property type="entry name" value="OS08G0560600 PROTEIN"/>
    <property type="match status" value="1"/>
</dbReference>
<dbReference type="Proteomes" id="UP000287033">
    <property type="component" value="Unassembled WGS sequence"/>
</dbReference>
<dbReference type="InterPro" id="IPR052573">
    <property type="entry name" value="DnaJ_C_subfamily_28"/>
</dbReference>
<dbReference type="PANTHER" id="PTHR39158:SF1">
    <property type="entry name" value="DNAJ HOMOLOG SUBFAMILY C MEMBER 28"/>
    <property type="match status" value="1"/>
</dbReference>
<dbReference type="Gene3D" id="1.10.287.110">
    <property type="entry name" value="DnaJ domain"/>
    <property type="match status" value="1"/>
</dbReference>
<evidence type="ECO:0000259" key="2">
    <source>
        <dbReference type="PROSITE" id="PS50076"/>
    </source>
</evidence>
<dbReference type="CDD" id="cd06257">
    <property type="entry name" value="DnaJ"/>
    <property type="match status" value="1"/>
</dbReference>
<dbReference type="InterPro" id="IPR036869">
    <property type="entry name" value="J_dom_sf"/>
</dbReference>
<gene>
    <name evidence="3" type="ORF">chiPu_0013461</name>
</gene>
<dbReference type="OMA" id="EWISLGK"/>
<protein>
    <recommendedName>
        <fullName evidence="2">J domain-containing protein</fullName>
    </recommendedName>
</protein>
<dbReference type="SUPFAM" id="SSF46565">
    <property type="entry name" value="Chaperone J-domain"/>
    <property type="match status" value="1"/>
</dbReference>
<dbReference type="AlphaFoldDB" id="A0A401SX71"/>
<dbReference type="STRING" id="137246.A0A401SX71"/>
<dbReference type="Pfam" id="PF00226">
    <property type="entry name" value="DnaJ"/>
    <property type="match status" value="1"/>
</dbReference>
<keyword evidence="4" id="KW-1185">Reference proteome</keyword>
<dbReference type="OrthoDB" id="1922282at2759"/>
<name>A0A401SX71_CHIPU</name>
<accession>A0A401SX71</accession>
<sequence>MYSILSHTVLDINQCGDNMLTAKRSCVVTCSGSVRMLSGYKLMSKSLQDCYRLLNVQENCSHDEVKEAYLKLVKLHHPDSGSGADPQKFIQVKEAYKAVVKHIAETRKAKSDERSDDEEEPSKYVAPQHRQYLSFEGIGIGTPSQREKQYRKFRMNRATEQVLDYRKQKLQDPELENTMMVKDVQQSQKIKITQAVERLVEDLIQESMAKGEFDNLSGKGKPLQKFSQYPYIDPMTHNLNRILIENGYQPEWIVRQKEIKQTIEKLRSDMVGYRRKLGESLTLSNQKQWNLKCEQFRDDIKQLNKMVDRFNLIVPLLNRQMLHFNPEKELAVILKEYSILLEASNATSEIMEESAERTGTSVYAKNSLFSWIKLFLK</sequence>
<feature type="domain" description="J" evidence="2">
    <location>
        <begin position="49"/>
        <end position="115"/>
    </location>
</feature>
<reference evidence="3 4" key="1">
    <citation type="journal article" date="2018" name="Nat. Ecol. Evol.">
        <title>Shark genomes provide insights into elasmobranch evolution and the origin of vertebrates.</title>
        <authorList>
            <person name="Hara Y"/>
            <person name="Yamaguchi K"/>
            <person name="Onimaru K"/>
            <person name="Kadota M"/>
            <person name="Koyanagi M"/>
            <person name="Keeley SD"/>
            <person name="Tatsumi K"/>
            <person name="Tanaka K"/>
            <person name="Motone F"/>
            <person name="Kageyama Y"/>
            <person name="Nozu R"/>
            <person name="Adachi N"/>
            <person name="Nishimura O"/>
            <person name="Nakagawa R"/>
            <person name="Tanegashima C"/>
            <person name="Kiyatake I"/>
            <person name="Matsumoto R"/>
            <person name="Murakumo K"/>
            <person name="Nishida K"/>
            <person name="Terakita A"/>
            <person name="Kuratani S"/>
            <person name="Sato K"/>
            <person name="Hyodo S Kuraku.S."/>
        </authorList>
    </citation>
    <scope>NUCLEOTIDE SEQUENCE [LARGE SCALE GENOMIC DNA]</scope>
</reference>
<feature type="region of interest" description="Disordered" evidence="1">
    <location>
        <begin position="106"/>
        <end position="126"/>
    </location>
</feature>
<dbReference type="EMBL" id="BEZZ01000652">
    <property type="protein sequence ID" value="GCC34983.1"/>
    <property type="molecule type" value="Genomic_DNA"/>
</dbReference>
<dbReference type="PRINTS" id="PR00625">
    <property type="entry name" value="JDOMAIN"/>
</dbReference>
<dbReference type="InterPro" id="IPR001623">
    <property type="entry name" value="DnaJ_domain"/>
</dbReference>